<dbReference type="Gene3D" id="2.60.120.40">
    <property type="match status" value="1"/>
</dbReference>
<keyword evidence="2" id="KW-0964">Secreted</keyword>
<evidence type="ECO:0000313" key="4">
    <source>
        <dbReference type="EMBL" id="EFX75552.1"/>
    </source>
</evidence>
<dbReference type="PANTHER" id="PTHR22923:SF62">
    <property type="entry name" value="CVP18"/>
    <property type="match status" value="1"/>
</dbReference>
<keyword evidence="3" id="KW-0732">Signal</keyword>
<name>E9GY73_DAPPU</name>
<evidence type="ECO:0000256" key="1">
    <source>
        <dbReference type="ARBA" id="ARBA00004613"/>
    </source>
</evidence>
<dbReference type="HOGENOM" id="CLU_068539_1_0_1"/>
<gene>
    <name evidence="4" type="ORF">DAPPUDRAFT_107776</name>
</gene>
<evidence type="ECO:0000256" key="2">
    <source>
        <dbReference type="ARBA" id="ARBA00022525"/>
    </source>
</evidence>
<dbReference type="GO" id="GO:0005576">
    <property type="term" value="C:extracellular region"/>
    <property type="evidence" value="ECO:0007669"/>
    <property type="project" value="UniProtKB-SubCell"/>
</dbReference>
<evidence type="ECO:0000256" key="3">
    <source>
        <dbReference type="ARBA" id="ARBA00022729"/>
    </source>
</evidence>
<proteinExistence type="predicted"/>
<comment type="subcellular location">
    <subcellularLocation>
        <location evidence="1">Secreted</location>
    </subcellularLocation>
</comment>
<organism evidence="4 5">
    <name type="scientific">Daphnia pulex</name>
    <name type="common">Water flea</name>
    <dbReference type="NCBI Taxonomy" id="6669"/>
    <lineage>
        <taxon>Eukaryota</taxon>
        <taxon>Metazoa</taxon>
        <taxon>Ecdysozoa</taxon>
        <taxon>Arthropoda</taxon>
        <taxon>Crustacea</taxon>
        <taxon>Branchiopoda</taxon>
        <taxon>Diplostraca</taxon>
        <taxon>Cladocera</taxon>
        <taxon>Anomopoda</taxon>
        <taxon>Daphniidae</taxon>
        <taxon>Daphnia</taxon>
    </lineage>
</organism>
<dbReference type="InParanoid" id="E9GY73"/>
<dbReference type="OrthoDB" id="6372785at2759"/>
<keyword evidence="5" id="KW-1185">Reference proteome</keyword>
<dbReference type="SUPFAM" id="SSF49842">
    <property type="entry name" value="TNF-like"/>
    <property type="match status" value="1"/>
</dbReference>
<dbReference type="Proteomes" id="UP000000305">
    <property type="component" value="Unassembled WGS sequence"/>
</dbReference>
<dbReference type="EMBL" id="GL732574">
    <property type="protein sequence ID" value="EFX75552.1"/>
    <property type="molecule type" value="Genomic_DNA"/>
</dbReference>
<dbReference type="InterPro" id="IPR050822">
    <property type="entry name" value="Cerebellin_Synaptic_Org"/>
</dbReference>
<accession>E9GY73</accession>
<evidence type="ECO:0000313" key="5">
    <source>
        <dbReference type="Proteomes" id="UP000000305"/>
    </source>
</evidence>
<protein>
    <submittedName>
        <fullName evidence="4">Uncharacterized protein</fullName>
    </submittedName>
</protein>
<dbReference type="PANTHER" id="PTHR22923">
    <property type="entry name" value="CEREBELLIN-RELATED"/>
    <property type="match status" value="1"/>
</dbReference>
<dbReference type="InterPro" id="IPR008983">
    <property type="entry name" value="Tumour_necrosis_fac-like_dom"/>
</dbReference>
<dbReference type="AlphaFoldDB" id="E9GY73"/>
<dbReference type="KEGG" id="dpx:DAPPUDRAFT_107776"/>
<sequence>MSKGTNNQAKADLVQTHTEVENVKKELNEMKVSAPSSIGRGDLQKIGHTKSGLFSVIGNKTVDNVYCDFTKPINGAGNAMNTSGIFVAPTPDKYFFSYSGLSYFGVLARVVLQVNTATANWVRIGQVFGNVGAQTFSLKANLELAKGDQIRLLLLEGGILDDENHYTNFVGQREEDIIQ</sequence>
<reference evidence="4 5" key="1">
    <citation type="journal article" date="2011" name="Science">
        <title>The ecoresponsive genome of Daphnia pulex.</title>
        <authorList>
            <person name="Colbourne J.K."/>
            <person name="Pfrender M.E."/>
            <person name="Gilbert D."/>
            <person name="Thomas W.K."/>
            <person name="Tucker A."/>
            <person name="Oakley T.H."/>
            <person name="Tokishita S."/>
            <person name="Aerts A."/>
            <person name="Arnold G.J."/>
            <person name="Basu M.K."/>
            <person name="Bauer D.J."/>
            <person name="Caceres C.E."/>
            <person name="Carmel L."/>
            <person name="Casola C."/>
            <person name="Choi J.H."/>
            <person name="Detter J.C."/>
            <person name="Dong Q."/>
            <person name="Dusheyko S."/>
            <person name="Eads B.D."/>
            <person name="Frohlich T."/>
            <person name="Geiler-Samerotte K.A."/>
            <person name="Gerlach D."/>
            <person name="Hatcher P."/>
            <person name="Jogdeo S."/>
            <person name="Krijgsveld J."/>
            <person name="Kriventseva E.V."/>
            <person name="Kultz D."/>
            <person name="Laforsch C."/>
            <person name="Lindquist E."/>
            <person name="Lopez J."/>
            <person name="Manak J.R."/>
            <person name="Muller J."/>
            <person name="Pangilinan J."/>
            <person name="Patwardhan R.P."/>
            <person name="Pitluck S."/>
            <person name="Pritham E.J."/>
            <person name="Rechtsteiner A."/>
            <person name="Rho M."/>
            <person name="Rogozin I.B."/>
            <person name="Sakarya O."/>
            <person name="Salamov A."/>
            <person name="Schaack S."/>
            <person name="Shapiro H."/>
            <person name="Shiga Y."/>
            <person name="Skalitzky C."/>
            <person name="Smith Z."/>
            <person name="Souvorov A."/>
            <person name="Sung W."/>
            <person name="Tang Z."/>
            <person name="Tsuchiya D."/>
            <person name="Tu H."/>
            <person name="Vos H."/>
            <person name="Wang M."/>
            <person name="Wolf Y.I."/>
            <person name="Yamagata H."/>
            <person name="Yamada T."/>
            <person name="Ye Y."/>
            <person name="Shaw J.R."/>
            <person name="Andrews J."/>
            <person name="Crease T.J."/>
            <person name="Tang H."/>
            <person name="Lucas S.M."/>
            <person name="Robertson H.M."/>
            <person name="Bork P."/>
            <person name="Koonin E.V."/>
            <person name="Zdobnov E.M."/>
            <person name="Grigoriev I.V."/>
            <person name="Lynch M."/>
            <person name="Boore J.L."/>
        </authorList>
    </citation>
    <scope>NUCLEOTIDE SEQUENCE [LARGE SCALE GENOMIC DNA]</scope>
</reference>